<evidence type="ECO:0000313" key="1">
    <source>
        <dbReference type="EMBL" id="KAK7353701.1"/>
    </source>
</evidence>
<gene>
    <name evidence="1" type="ORF">VNO80_19152</name>
</gene>
<evidence type="ECO:0000313" key="2">
    <source>
        <dbReference type="Proteomes" id="UP001374584"/>
    </source>
</evidence>
<reference evidence="1 2" key="1">
    <citation type="submission" date="2024-01" db="EMBL/GenBank/DDBJ databases">
        <title>The genomes of 5 underutilized Papilionoideae crops provide insights into root nodulation and disease resistanc.</title>
        <authorList>
            <person name="Jiang F."/>
        </authorList>
    </citation>
    <scope>NUCLEOTIDE SEQUENCE [LARGE SCALE GENOMIC DNA]</scope>
    <source>
        <strain evidence="1">JINMINGXINNONG_FW02</strain>
        <tissue evidence="1">Leaves</tissue>
    </source>
</reference>
<sequence>MNSVRFLLFTATQSPLTATLCSPSLSRRSASEGTVTHLRPASCHRDSTTRLRTATCLRAQRDSTLLESQLTSSP</sequence>
<protein>
    <submittedName>
        <fullName evidence="1">Uncharacterized protein</fullName>
    </submittedName>
</protein>
<dbReference type="Proteomes" id="UP001374584">
    <property type="component" value="Unassembled WGS sequence"/>
</dbReference>
<organism evidence="1 2">
    <name type="scientific">Phaseolus coccineus</name>
    <name type="common">Scarlet runner bean</name>
    <name type="synonym">Phaseolus multiflorus</name>
    <dbReference type="NCBI Taxonomy" id="3886"/>
    <lineage>
        <taxon>Eukaryota</taxon>
        <taxon>Viridiplantae</taxon>
        <taxon>Streptophyta</taxon>
        <taxon>Embryophyta</taxon>
        <taxon>Tracheophyta</taxon>
        <taxon>Spermatophyta</taxon>
        <taxon>Magnoliopsida</taxon>
        <taxon>eudicotyledons</taxon>
        <taxon>Gunneridae</taxon>
        <taxon>Pentapetalae</taxon>
        <taxon>rosids</taxon>
        <taxon>fabids</taxon>
        <taxon>Fabales</taxon>
        <taxon>Fabaceae</taxon>
        <taxon>Papilionoideae</taxon>
        <taxon>50 kb inversion clade</taxon>
        <taxon>NPAAA clade</taxon>
        <taxon>indigoferoid/millettioid clade</taxon>
        <taxon>Phaseoleae</taxon>
        <taxon>Phaseolus</taxon>
    </lineage>
</organism>
<name>A0AAN9MFL4_PHACN</name>
<comment type="caution">
    <text evidence="1">The sequence shown here is derived from an EMBL/GenBank/DDBJ whole genome shotgun (WGS) entry which is preliminary data.</text>
</comment>
<keyword evidence="2" id="KW-1185">Reference proteome</keyword>
<accession>A0AAN9MFL4</accession>
<proteinExistence type="predicted"/>
<dbReference type="EMBL" id="JAYMYR010000007">
    <property type="protein sequence ID" value="KAK7353701.1"/>
    <property type="molecule type" value="Genomic_DNA"/>
</dbReference>
<dbReference type="AlphaFoldDB" id="A0AAN9MFL4"/>